<evidence type="ECO:0000256" key="1">
    <source>
        <dbReference type="SAM" id="MobiDB-lite"/>
    </source>
</evidence>
<proteinExistence type="predicted"/>
<accession>A0A6J4VLS8</accession>
<feature type="non-terminal residue" evidence="2">
    <location>
        <position position="21"/>
    </location>
</feature>
<feature type="non-terminal residue" evidence="2">
    <location>
        <position position="1"/>
    </location>
</feature>
<dbReference type="EMBL" id="CADCWP010000278">
    <property type="protein sequence ID" value="CAA9582814.1"/>
    <property type="molecule type" value="Genomic_DNA"/>
</dbReference>
<feature type="region of interest" description="Disordered" evidence="1">
    <location>
        <begin position="1"/>
        <end position="21"/>
    </location>
</feature>
<dbReference type="AlphaFoldDB" id="A0A6J4VLS8"/>
<sequence>EAHAFDFYLPNQECRQTPKPR</sequence>
<protein>
    <submittedName>
        <fullName evidence="2">Uncharacterized protein</fullName>
    </submittedName>
</protein>
<evidence type="ECO:0000313" key="2">
    <source>
        <dbReference type="EMBL" id="CAA9582814.1"/>
    </source>
</evidence>
<reference evidence="2" key="1">
    <citation type="submission" date="2020-02" db="EMBL/GenBank/DDBJ databases">
        <authorList>
            <person name="Meier V. D."/>
        </authorList>
    </citation>
    <scope>NUCLEOTIDE SEQUENCE</scope>
    <source>
        <strain evidence="2">AVDCRST_MAG86</strain>
    </source>
</reference>
<organism evidence="2">
    <name type="scientific">uncultured Truepera sp</name>
    <dbReference type="NCBI Taxonomy" id="543023"/>
    <lineage>
        <taxon>Bacteria</taxon>
        <taxon>Thermotogati</taxon>
        <taxon>Deinococcota</taxon>
        <taxon>Deinococci</taxon>
        <taxon>Trueperales</taxon>
        <taxon>Trueperaceae</taxon>
        <taxon>Truepera</taxon>
        <taxon>environmental samples</taxon>
    </lineage>
</organism>
<name>A0A6J4VLS8_9DEIN</name>
<gene>
    <name evidence="2" type="ORF">AVDCRST_MAG86-3043</name>
</gene>